<sequence>MKGEPKPSIIHGEEVQLVDTYKYLGTVFDNQLKFHTESLSVKDRNSLNNIVKICSKITGIQLKSLSSLWNKHAVQKATCIISQPDHVLSEEFTLMPSGRRYYSIRPRTMRYSHSFILQPSGC</sequence>
<reference evidence="1" key="1">
    <citation type="journal article" date="2023" name="Front. Mar. Sci.">
        <title>A new Merluccius polli reference genome to investigate the effects of global change in West African waters.</title>
        <authorList>
            <person name="Mateo J.L."/>
            <person name="Blanco-Fernandez C."/>
            <person name="Garcia-Vazquez E."/>
            <person name="Machado-Schiaffino G."/>
        </authorList>
    </citation>
    <scope>NUCLEOTIDE SEQUENCE</scope>
    <source>
        <strain evidence="1">C29</strain>
        <tissue evidence="1">Fin</tissue>
    </source>
</reference>
<name>A0AA47NBH9_MERPO</name>
<gene>
    <name evidence="1" type="ORF">N1851_002135</name>
</gene>
<accession>A0AA47NBH9</accession>
<evidence type="ECO:0000313" key="1">
    <source>
        <dbReference type="EMBL" id="KAK0155470.1"/>
    </source>
</evidence>
<proteinExistence type="predicted"/>
<comment type="caution">
    <text evidence="1">The sequence shown here is derived from an EMBL/GenBank/DDBJ whole genome shotgun (WGS) entry which is preliminary data.</text>
</comment>
<keyword evidence="2" id="KW-1185">Reference proteome</keyword>
<evidence type="ECO:0000313" key="2">
    <source>
        <dbReference type="Proteomes" id="UP001174136"/>
    </source>
</evidence>
<dbReference type="Proteomes" id="UP001174136">
    <property type="component" value="Unassembled WGS sequence"/>
</dbReference>
<protein>
    <submittedName>
        <fullName evidence="1">Uncharacterized protein</fullName>
    </submittedName>
</protein>
<dbReference type="AlphaFoldDB" id="A0AA47NBH9"/>
<organism evidence="1 2">
    <name type="scientific">Merluccius polli</name>
    <name type="common">Benguela hake</name>
    <name type="synonym">Merluccius cadenati</name>
    <dbReference type="NCBI Taxonomy" id="89951"/>
    <lineage>
        <taxon>Eukaryota</taxon>
        <taxon>Metazoa</taxon>
        <taxon>Chordata</taxon>
        <taxon>Craniata</taxon>
        <taxon>Vertebrata</taxon>
        <taxon>Euteleostomi</taxon>
        <taxon>Actinopterygii</taxon>
        <taxon>Neopterygii</taxon>
        <taxon>Teleostei</taxon>
        <taxon>Neoteleostei</taxon>
        <taxon>Acanthomorphata</taxon>
        <taxon>Zeiogadaria</taxon>
        <taxon>Gadariae</taxon>
        <taxon>Gadiformes</taxon>
        <taxon>Gadoidei</taxon>
        <taxon>Merlucciidae</taxon>
        <taxon>Merluccius</taxon>
    </lineage>
</organism>
<dbReference type="EMBL" id="JAOPHQ010000285">
    <property type="protein sequence ID" value="KAK0155470.1"/>
    <property type="molecule type" value="Genomic_DNA"/>
</dbReference>